<evidence type="ECO:0000313" key="1">
    <source>
        <dbReference type="EMBL" id="QIW97054.1"/>
    </source>
</evidence>
<reference evidence="1 2" key="1">
    <citation type="journal article" date="2016" name="Sci. Rep.">
        <title>Peltaster fructicola genome reveals evolution from an invasive phytopathogen to an ectophytic parasite.</title>
        <authorList>
            <person name="Xu C."/>
            <person name="Chen H."/>
            <person name="Gleason M.L."/>
            <person name="Xu J.R."/>
            <person name="Liu H."/>
            <person name="Zhang R."/>
            <person name="Sun G."/>
        </authorList>
    </citation>
    <scope>NUCLEOTIDE SEQUENCE [LARGE SCALE GENOMIC DNA]</scope>
    <source>
        <strain evidence="1 2">LNHT1506</strain>
    </source>
</reference>
<keyword evidence="2" id="KW-1185">Reference proteome</keyword>
<evidence type="ECO:0000313" key="2">
    <source>
        <dbReference type="Proteomes" id="UP000503462"/>
    </source>
</evidence>
<dbReference type="Proteomes" id="UP000503462">
    <property type="component" value="Chromosome 2"/>
</dbReference>
<dbReference type="EMBL" id="CP051140">
    <property type="protein sequence ID" value="QIW97054.1"/>
    <property type="molecule type" value="Genomic_DNA"/>
</dbReference>
<protein>
    <recommendedName>
        <fullName evidence="3">Heterokaryon incompatibility domain-containing protein</fullName>
    </recommendedName>
</protein>
<dbReference type="OrthoDB" id="270167at2759"/>
<gene>
    <name evidence="1" type="ORF">AMS68_002572</name>
</gene>
<evidence type="ECO:0008006" key="3">
    <source>
        <dbReference type="Google" id="ProtNLM"/>
    </source>
</evidence>
<name>A0A6H0XQY8_9PEZI</name>
<sequence length="471" mass="53788">MLSASWFRRAWCRHEMRLAKDHIFLIPCRSAGTFGKTILRLSSSCLAHLLALAIEVPFNPAIEILKPALHAFFRDRTEVSGGKIKRSHHGNFTTVAAEVFRMEAGGDPRLPPEQREADARWDKMSIILNAMECGLSLKPSADGYRQSLSSADCYYSLLMLALAARDPGALCSAGKPLVLSSPTDRAVPSWLFEPTVVDAGLNNWKTLNRLPLDSPLHTGITRGSHWVQLDLKFLNEDHKSKRHGATDDPEIFQLARDFVAKCEENKWGRHRRRYLVHDPKANENFGDMREVYIQTLTGVFCCGPDWMSSICHRYGVGRWKQDLQPAYWLLVSLRNMGGKWPVLQRDDWTARAASFIMDFVNFLIIRGMPQRQMKQPEAWRPVWVTTRNRGKVLSFMPERDGICPVVPSVLLDGDYRDLARLWILEQRTTSDKWTLLGKSVLFADDPARQIINTENELVRRQQKVYGRSLDT</sequence>
<accession>A0A6H0XQY8</accession>
<organism evidence="1 2">
    <name type="scientific">Peltaster fructicola</name>
    <dbReference type="NCBI Taxonomy" id="286661"/>
    <lineage>
        <taxon>Eukaryota</taxon>
        <taxon>Fungi</taxon>
        <taxon>Dikarya</taxon>
        <taxon>Ascomycota</taxon>
        <taxon>Pezizomycotina</taxon>
        <taxon>Dothideomycetes</taxon>
        <taxon>Dothideomycetes incertae sedis</taxon>
        <taxon>Peltaster</taxon>
    </lineage>
</organism>
<dbReference type="AlphaFoldDB" id="A0A6H0XQY8"/>
<proteinExistence type="predicted"/>